<evidence type="ECO:0000313" key="2">
    <source>
        <dbReference type="Proteomes" id="UP001165101"/>
    </source>
</evidence>
<dbReference type="EMBL" id="BSXV01001563">
    <property type="protein sequence ID" value="GME93240.1"/>
    <property type="molecule type" value="Genomic_DNA"/>
</dbReference>
<organism evidence="1 2">
    <name type="scientific">Candida boidinii</name>
    <name type="common">Yeast</name>
    <dbReference type="NCBI Taxonomy" id="5477"/>
    <lineage>
        <taxon>Eukaryota</taxon>
        <taxon>Fungi</taxon>
        <taxon>Dikarya</taxon>
        <taxon>Ascomycota</taxon>
        <taxon>Saccharomycotina</taxon>
        <taxon>Pichiomycetes</taxon>
        <taxon>Pichiales</taxon>
        <taxon>Pichiaceae</taxon>
        <taxon>Ogataea</taxon>
        <taxon>Ogataea/Candida clade</taxon>
    </lineage>
</organism>
<name>A0ACB5TRA1_CANBO</name>
<gene>
    <name evidence="1" type="ORF">Cboi01_000306200</name>
</gene>
<comment type="caution">
    <text evidence="1">The sequence shown here is derived from an EMBL/GenBank/DDBJ whole genome shotgun (WGS) entry which is preliminary data.</text>
</comment>
<protein>
    <submittedName>
        <fullName evidence="1">Unnamed protein product</fullName>
    </submittedName>
</protein>
<sequence length="906" mass="103934">MKNIDQKDGKEIFQSRKRHYQNDSNGYQQNINTDWDQNENQKQKIRKNVTDSWEMSQISKAYGTKKKEILATEEFSNVDPFLELDDVEQSDVSSEEEDIEIEKVKDNPPFLKDKKYDNSRKTLPIHLVKSSEGVMNRIASNGSSFMRDSKETRIKNKKMTIEKERSEKAQNNYRDPLSSSDITPKVSNTQISEVTIGGYSKAYIEWQRQRKNESYGKKTKKSMQEQRESLPVFKTRDDLLKAVHDNDFLVIVGETGSGKTTQITQYLAEDGFGNNGIIACTQPRRVAAISVAKRVADEVGCHVGDEVGYTIRFEDVTSDKTIIKYMTDGMLQREALVDPDMNKYSAIMLDEAHERTVATDVLFALLKKAVIRRKGTLKLIATSATLDATKFSNYFNDCPVLKIPGRTYPVEIFYSVRPEMDYIAATLESIIQIHLENPSGDILVFLTGREEIDTCCETLVDRMKVLYNQHDDVPELIILPIYSALPSEMQSRIFEPTPKGKRKVILATNIAETSVTIDGILYVIDPGFVKINVFDPRSGMDSLIISPISKAQANQRAGRAGRTGPGKCYRLYTKTSYEHEMLPNTVPEIQRQNLSNTILMLKAMNISNVLEFEFMDPPTENAILTALNELYILEALDDEGNLTEIGRYMAYFPMEPSLSKTLIKSIEFGCSEEMLTIVSMLSVPDIFFRPKEKREIADKVKAKFHDYNGDHLTFLHVYEKWRENNYSKNWCQDNFIHEKSLRRARDVRKQLIRIIDQIEREEARSKTSNIINLSHGQVIRSCRGNLDQVRKALVSGFFKNSAKKSSEESVFNTLADNVAVHIYPSSSLFKKSMVDYVIYHSVVMTTKEYMHCVTKIDPKWLVKYAPKFFRACNEGELSSRKKSMKIQPLFDRFDPKQSWRISRGRR</sequence>
<keyword evidence="2" id="KW-1185">Reference proteome</keyword>
<proteinExistence type="predicted"/>
<reference evidence="1" key="1">
    <citation type="submission" date="2023-04" db="EMBL/GenBank/DDBJ databases">
        <title>Candida boidinii NBRC 1967.</title>
        <authorList>
            <person name="Ichikawa N."/>
            <person name="Sato H."/>
            <person name="Tonouchi N."/>
        </authorList>
    </citation>
    <scope>NUCLEOTIDE SEQUENCE</scope>
    <source>
        <strain evidence="1">NBRC 1967</strain>
    </source>
</reference>
<accession>A0ACB5TRA1</accession>
<dbReference type="Proteomes" id="UP001165101">
    <property type="component" value="Unassembled WGS sequence"/>
</dbReference>
<evidence type="ECO:0000313" key="1">
    <source>
        <dbReference type="EMBL" id="GME93240.1"/>
    </source>
</evidence>